<dbReference type="Proteomes" id="UP000014113">
    <property type="component" value="Unassembled WGS sequence"/>
</dbReference>
<gene>
    <name evidence="2" type="ORF">I568_02148</name>
</gene>
<comment type="similarity">
    <text evidence="1">Belongs to the ROK (NagC/XylR) family.</text>
</comment>
<dbReference type="OrthoDB" id="9795247at2"/>
<dbReference type="InterPro" id="IPR000600">
    <property type="entry name" value="ROK"/>
</dbReference>
<protein>
    <recommendedName>
        <fullName evidence="4">ROK family protein</fullName>
    </recommendedName>
</protein>
<organism evidence="2 3">
    <name type="scientific">Enterococcus columbae DSM 7374 = ATCC 51263</name>
    <dbReference type="NCBI Taxonomy" id="1121865"/>
    <lineage>
        <taxon>Bacteria</taxon>
        <taxon>Bacillati</taxon>
        <taxon>Bacillota</taxon>
        <taxon>Bacilli</taxon>
        <taxon>Lactobacillales</taxon>
        <taxon>Enterococcaceae</taxon>
        <taxon>Enterococcus</taxon>
    </lineage>
</organism>
<comment type="caution">
    <text evidence="2">The sequence shown here is derived from an EMBL/GenBank/DDBJ whole genome shotgun (WGS) entry which is preliminary data.</text>
</comment>
<keyword evidence="3" id="KW-1185">Reference proteome</keyword>
<dbReference type="InterPro" id="IPR043129">
    <property type="entry name" value="ATPase_NBD"/>
</dbReference>
<evidence type="ECO:0000313" key="2">
    <source>
        <dbReference type="EMBL" id="EOW80445.1"/>
    </source>
</evidence>
<dbReference type="eggNOG" id="COG1940">
    <property type="taxonomic scope" value="Bacteria"/>
</dbReference>
<dbReference type="STRING" id="1121865.OMW_01533"/>
<evidence type="ECO:0008006" key="4">
    <source>
        <dbReference type="Google" id="ProtNLM"/>
    </source>
</evidence>
<accession>S1MUT3</accession>
<dbReference type="EMBL" id="ASWJ01000009">
    <property type="protein sequence ID" value="EOW80445.1"/>
    <property type="molecule type" value="Genomic_DNA"/>
</dbReference>
<proteinExistence type="inferred from homology"/>
<evidence type="ECO:0000256" key="1">
    <source>
        <dbReference type="ARBA" id="ARBA00006479"/>
    </source>
</evidence>
<sequence>MKTFLAIDIGGTYIKSALIDENAHISDNKRLPTAQSLEAFQKQILSLVSPMAGSIAGVAFSVPGKVDIHTCTIYHGGALAFLHQLSLRTLIKQAFPHLEVLAENDGKAAALGELGYGNLQNTTNSAVITLGTGVGGGLILNGEIYRGSHFLAGELSSIYGLESNNEIKVYGSLGSAVQMIQLIGTSLNLKNPNDGQAVFHAITQKNPIATKIFKNYCRQIAQLILSIQAVLDLTHYAIGGGISTQTILIEEINRQYDALLDKIQYNGHKIVKDTLHRPTILKAKLGNQANLYGAVYPFIKRKNK</sequence>
<dbReference type="PANTHER" id="PTHR18964">
    <property type="entry name" value="ROK (REPRESSOR, ORF, KINASE) FAMILY"/>
    <property type="match status" value="1"/>
</dbReference>
<name>S1MUT3_9ENTE</name>
<dbReference type="CDD" id="cd24152">
    <property type="entry name" value="ASKHA_NBD_ROK-like"/>
    <property type="match status" value="1"/>
</dbReference>
<evidence type="ECO:0000313" key="3">
    <source>
        <dbReference type="Proteomes" id="UP000014113"/>
    </source>
</evidence>
<dbReference type="RefSeq" id="WP_016183670.1">
    <property type="nucleotide sequence ID" value="NZ_JXKI01000013.1"/>
</dbReference>
<dbReference type="Pfam" id="PF00480">
    <property type="entry name" value="ROK"/>
    <property type="match status" value="1"/>
</dbReference>
<reference evidence="2 3" key="1">
    <citation type="submission" date="2013-03" db="EMBL/GenBank/DDBJ databases">
        <title>The Genome Sequence of Enterococcus columbae ATCC_51263 (PacBio/Illumina hybrid assembly).</title>
        <authorList>
            <consortium name="The Broad Institute Genomics Platform"/>
            <consortium name="The Broad Institute Genome Sequencing Center for Infectious Disease"/>
            <person name="Earl A."/>
            <person name="Russ C."/>
            <person name="Gilmore M."/>
            <person name="Surin D."/>
            <person name="Walker B."/>
            <person name="Young S."/>
            <person name="Zeng Q."/>
            <person name="Gargeya S."/>
            <person name="Fitzgerald M."/>
            <person name="Haas B."/>
            <person name="Abouelleil A."/>
            <person name="Allen A.W."/>
            <person name="Alvarado L."/>
            <person name="Arachchi H.M."/>
            <person name="Berlin A.M."/>
            <person name="Chapman S.B."/>
            <person name="Gainer-Dewar J."/>
            <person name="Goldberg J."/>
            <person name="Griggs A."/>
            <person name="Gujja S."/>
            <person name="Hansen M."/>
            <person name="Howarth C."/>
            <person name="Imamovic A."/>
            <person name="Ireland A."/>
            <person name="Larimer J."/>
            <person name="McCowan C."/>
            <person name="Murphy C."/>
            <person name="Pearson M."/>
            <person name="Poon T.W."/>
            <person name="Priest M."/>
            <person name="Roberts A."/>
            <person name="Saif S."/>
            <person name="Shea T."/>
            <person name="Sisk P."/>
            <person name="Sykes S."/>
            <person name="Wortman J."/>
            <person name="Nusbaum C."/>
            <person name="Birren B."/>
        </authorList>
    </citation>
    <scope>NUCLEOTIDE SEQUENCE [LARGE SCALE GENOMIC DNA]</scope>
    <source>
        <strain evidence="2 3">ATCC 51263</strain>
    </source>
</reference>
<dbReference type="PANTHER" id="PTHR18964:SF170">
    <property type="entry name" value="SUGAR KINASE"/>
    <property type="match status" value="1"/>
</dbReference>
<dbReference type="AlphaFoldDB" id="S1MUT3"/>
<dbReference type="PATRIC" id="fig|1121865.3.peg.1497"/>
<dbReference type="SUPFAM" id="SSF53067">
    <property type="entry name" value="Actin-like ATPase domain"/>
    <property type="match status" value="1"/>
</dbReference>
<dbReference type="Gene3D" id="3.30.420.40">
    <property type="match status" value="2"/>
</dbReference>